<protein>
    <submittedName>
        <fullName evidence="1">Uncharacterized protein</fullName>
    </submittedName>
</protein>
<dbReference type="GeneID" id="9052687"/>
<reference evidence="1 2" key="1">
    <citation type="submission" date="2008-07" db="EMBL/GenBank/DDBJ databases">
        <authorList>
            <person name="El-Sayed N."/>
            <person name="Caler E."/>
            <person name="Inman J."/>
            <person name="Amedeo P."/>
            <person name="Hass B."/>
            <person name="Wortman J."/>
        </authorList>
    </citation>
    <scope>NUCLEOTIDE SEQUENCE [LARGE SCALE GENOMIC DNA]</scope>
    <source>
        <strain evidence="2">ATCC 50983 / TXsc</strain>
    </source>
</reference>
<dbReference type="EMBL" id="GG678044">
    <property type="protein sequence ID" value="EER09752.1"/>
    <property type="molecule type" value="Genomic_DNA"/>
</dbReference>
<dbReference type="InParanoid" id="C5L0K4"/>
<gene>
    <name evidence="1" type="ORF">Pmar_PMAR020046</name>
</gene>
<dbReference type="AlphaFoldDB" id="C5L0K4"/>
<organism evidence="2">
    <name type="scientific">Perkinsus marinus (strain ATCC 50983 / TXsc)</name>
    <dbReference type="NCBI Taxonomy" id="423536"/>
    <lineage>
        <taxon>Eukaryota</taxon>
        <taxon>Sar</taxon>
        <taxon>Alveolata</taxon>
        <taxon>Perkinsozoa</taxon>
        <taxon>Perkinsea</taxon>
        <taxon>Perkinsida</taxon>
        <taxon>Perkinsidae</taxon>
        <taxon>Perkinsus</taxon>
    </lineage>
</organism>
<evidence type="ECO:0000313" key="2">
    <source>
        <dbReference type="Proteomes" id="UP000007800"/>
    </source>
</evidence>
<dbReference type="Proteomes" id="UP000007800">
    <property type="component" value="Unassembled WGS sequence"/>
</dbReference>
<sequence length="59" mass="6810">MSNRTEPKQRSVYIWGLYMSRLTQNQVSTADLVVLTQQEFVSATQALITFMNEMKASHE</sequence>
<keyword evidence="2" id="KW-1185">Reference proteome</keyword>
<dbReference type="RefSeq" id="XP_002777957.1">
    <property type="nucleotide sequence ID" value="XM_002777911.1"/>
</dbReference>
<evidence type="ECO:0000313" key="1">
    <source>
        <dbReference type="EMBL" id="EER09752.1"/>
    </source>
</evidence>
<proteinExistence type="predicted"/>
<accession>C5L0K4</accession>
<name>C5L0K4_PERM5</name>